<evidence type="ECO:0000256" key="2">
    <source>
        <dbReference type="SAM" id="SignalP"/>
    </source>
</evidence>
<keyword evidence="1" id="KW-0472">Membrane</keyword>
<dbReference type="InterPro" id="IPR046735">
    <property type="entry name" value="PA2779-like"/>
</dbReference>
<evidence type="ECO:0008006" key="5">
    <source>
        <dbReference type="Google" id="ProtNLM"/>
    </source>
</evidence>
<dbReference type="NCBIfam" id="NF033919">
    <property type="entry name" value="PA2779_fam"/>
    <property type="match status" value="1"/>
</dbReference>
<feature type="chain" id="PRO_5045068543" description="PA2779 family protein" evidence="2">
    <location>
        <begin position="26"/>
        <end position="120"/>
    </location>
</feature>
<feature type="transmembrane region" description="Helical" evidence="1">
    <location>
        <begin position="97"/>
        <end position="118"/>
    </location>
</feature>
<organism evidence="3 4">
    <name type="scientific">Candidatus Methylopumilus universalis</name>
    <dbReference type="NCBI Taxonomy" id="2588536"/>
    <lineage>
        <taxon>Bacteria</taxon>
        <taxon>Pseudomonadati</taxon>
        <taxon>Pseudomonadota</taxon>
        <taxon>Betaproteobacteria</taxon>
        <taxon>Nitrosomonadales</taxon>
        <taxon>Methylophilaceae</taxon>
        <taxon>Candidatus Methylopumilus</taxon>
    </lineage>
</organism>
<keyword evidence="4" id="KW-1185">Reference proteome</keyword>
<protein>
    <recommendedName>
        <fullName evidence="5">PA2779 family protein</fullName>
    </recommendedName>
</protein>
<dbReference type="Pfam" id="PF20332">
    <property type="entry name" value="DUF6627"/>
    <property type="match status" value="1"/>
</dbReference>
<dbReference type="RefSeq" id="WP_139884547.1">
    <property type="nucleotide sequence ID" value="NZ_CP040973.1"/>
</dbReference>
<evidence type="ECO:0000313" key="4">
    <source>
        <dbReference type="Proteomes" id="UP000312702"/>
    </source>
</evidence>
<evidence type="ECO:0000313" key="3">
    <source>
        <dbReference type="EMBL" id="QDC61459.1"/>
    </source>
</evidence>
<keyword evidence="2" id="KW-0732">Signal</keyword>
<keyword evidence="1" id="KW-1133">Transmembrane helix</keyword>
<sequence length="120" mass="13242">MKAMYKFLIHILITSLVLVPFSLNAAMISTDKVFKTEQSVENKNKVLEFFNRTDVVAKFESMGVSPQMAKERVNAMTQAEVNQVAKNIDSLPAAGDLTITTIGWIGIVLAVGLIAWLLNK</sequence>
<evidence type="ECO:0000256" key="1">
    <source>
        <dbReference type="SAM" id="Phobius"/>
    </source>
</evidence>
<accession>A0ABX5VUF5</accession>
<dbReference type="EMBL" id="CP040973">
    <property type="protein sequence ID" value="QDC61459.1"/>
    <property type="molecule type" value="Genomic_DNA"/>
</dbReference>
<gene>
    <name evidence="3" type="ORF">FIT74_04760</name>
</gene>
<keyword evidence="1" id="KW-0812">Transmembrane</keyword>
<reference evidence="3 4" key="1">
    <citation type="journal article" date="2019" name="ISME J.">
        <title>Evolution in action: habitat transition from sediment to the pelagial leads to genome streamlining in Methylophilaceae.</title>
        <authorList>
            <person name="Salcher M."/>
            <person name="Schaefle D."/>
            <person name="Kaspar M."/>
            <person name="Neuenschwander S.M."/>
            <person name="Ghai R."/>
        </authorList>
    </citation>
    <scope>NUCLEOTIDE SEQUENCE [LARGE SCALE GENOMIC DNA]</scope>
    <source>
        <strain evidence="3 4">MMS-VI-25</strain>
    </source>
</reference>
<feature type="signal peptide" evidence="2">
    <location>
        <begin position="1"/>
        <end position="25"/>
    </location>
</feature>
<name>A0ABX5VUF5_9PROT</name>
<dbReference type="Proteomes" id="UP000312702">
    <property type="component" value="Chromosome"/>
</dbReference>
<proteinExistence type="predicted"/>